<keyword evidence="4" id="KW-0410">Iron transport</keyword>
<dbReference type="OrthoDB" id="63946at2"/>
<dbReference type="InterPro" id="IPR002491">
    <property type="entry name" value="ABC_transptr_periplasmic_BD"/>
</dbReference>
<sequence length="297" mass="30636">MRRLIMTGLLATLLLSAAPLQAAEILTARGPVSVADQPEILAVYDVAAIETLLALGVAPDGVPSKLYIPELSEALADATPVGTLFEPDLEALAALGPALIVAGGRSSTQVEALSQVAPTIDMTIGADLVPEARARLAAYGALFGKEAEAATLDAALAAKLEEARQAAVGQGTALIVLTNGPKVSAYGLGSRFGWIHEALDLPEARPALDPATHGDAISFEFIAEVNPDWLIVIDRGAAVGEEGSAAAATLDTPLVTGTTAWRQDQVIYLDPAQVYIAGGGYASMMQTLDRLISGFRG</sequence>
<dbReference type="EMBL" id="PZKG01000099">
    <property type="protein sequence ID" value="PTE20529.1"/>
    <property type="molecule type" value="Genomic_DNA"/>
</dbReference>
<dbReference type="GO" id="GO:0030288">
    <property type="term" value="C:outer membrane-bounded periplasmic space"/>
    <property type="evidence" value="ECO:0007669"/>
    <property type="project" value="TreeGrafter"/>
</dbReference>
<comment type="similarity">
    <text evidence="2">Belongs to the bacterial solute-binding protein 8 family.</text>
</comment>
<comment type="caution">
    <text evidence="8">The sequence shown here is derived from an EMBL/GenBank/DDBJ whole genome shotgun (WGS) entry which is preliminary data.</text>
</comment>
<dbReference type="SUPFAM" id="SSF53807">
    <property type="entry name" value="Helical backbone' metal receptor"/>
    <property type="match status" value="1"/>
</dbReference>
<dbReference type="Gene3D" id="3.40.50.1980">
    <property type="entry name" value="Nitrogenase molybdenum iron protein domain"/>
    <property type="match status" value="2"/>
</dbReference>
<evidence type="ECO:0000256" key="2">
    <source>
        <dbReference type="ARBA" id="ARBA00008814"/>
    </source>
</evidence>
<dbReference type="InterPro" id="IPR051313">
    <property type="entry name" value="Bact_iron-sidero_bind"/>
</dbReference>
<dbReference type="PROSITE" id="PS50983">
    <property type="entry name" value="FE_B12_PBP"/>
    <property type="match status" value="1"/>
</dbReference>
<keyword evidence="5 6" id="KW-0732">Signal</keyword>
<comment type="subcellular location">
    <subcellularLocation>
        <location evidence="1">Cell envelope</location>
    </subcellularLocation>
</comment>
<reference evidence="8 9" key="1">
    <citation type="submission" date="2018-03" db="EMBL/GenBank/DDBJ databases">
        <title>Cereibacter changlensis.</title>
        <authorList>
            <person name="Meyer T.E."/>
            <person name="Miller S."/>
            <person name="Lodha T."/>
            <person name="Gandham S."/>
            <person name="Chintalapati S."/>
            <person name="Chintalapati V.R."/>
        </authorList>
    </citation>
    <scope>NUCLEOTIDE SEQUENCE [LARGE SCALE GENOMIC DNA]</scope>
    <source>
        <strain evidence="8 9">JA139</strain>
    </source>
</reference>
<dbReference type="RefSeq" id="WP_107665059.1">
    <property type="nucleotide sequence ID" value="NZ_PZKG01000099.1"/>
</dbReference>
<evidence type="ECO:0000313" key="9">
    <source>
        <dbReference type="Proteomes" id="UP000241010"/>
    </source>
</evidence>
<organism evidence="8 9">
    <name type="scientific">Cereibacter changlensis JA139</name>
    <dbReference type="NCBI Taxonomy" id="1188249"/>
    <lineage>
        <taxon>Bacteria</taxon>
        <taxon>Pseudomonadati</taxon>
        <taxon>Pseudomonadota</taxon>
        <taxon>Alphaproteobacteria</taxon>
        <taxon>Rhodobacterales</taxon>
        <taxon>Paracoccaceae</taxon>
        <taxon>Cereibacter</taxon>
    </lineage>
</organism>
<accession>A0A2T4JRK7</accession>
<name>A0A2T4JRK7_9RHOB</name>
<evidence type="ECO:0000259" key="7">
    <source>
        <dbReference type="PROSITE" id="PS50983"/>
    </source>
</evidence>
<evidence type="ECO:0000256" key="6">
    <source>
        <dbReference type="SAM" id="SignalP"/>
    </source>
</evidence>
<dbReference type="PANTHER" id="PTHR30532">
    <property type="entry name" value="IRON III DICITRATE-BINDING PERIPLASMIC PROTEIN"/>
    <property type="match status" value="1"/>
</dbReference>
<evidence type="ECO:0000256" key="1">
    <source>
        <dbReference type="ARBA" id="ARBA00004196"/>
    </source>
</evidence>
<dbReference type="PANTHER" id="PTHR30532:SF28">
    <property type="entry name" value="PETROBACTIN-BINDING PROTEIN YCLQ"/>
    <property type="match status" value="1"/>
</dbReference>
<evidence type="ECO:0000256" key="3">
    <source>
        <dbReference type="ARBA" id="ARBA00022448"/>
    </source>
</evidence>
<feature type="domain" description="Fe/B12 periplasmic-binding" evidence="7">
    <location>
        <begin position="40"/>
        <end position="297"/>
    </location>
</feature>
<protein>
    <submittedName>
        <fullName evidence="8">Iron ABC transporter substrate-binding protein</fullName>
    </submittedName>
</protein>
<dbReference type="Pfam" id="PF01497">
    <property type="entry name" value="Peripla_BP_2"/>
    <property type="match status" value="1"/>
</dbReference>
<proteinExistence type="inferred from homology"/>
<keyword evidence="4" id="KW-0408">Iron</keyword>
<evidence type="ECO:0000313" key="8">
    <source>
        <dbReference type="EMBL" id="PTE20529.1"/>
    </source>
</evidence>
<dbReference type="Proteomes" id="UP000241010">
    <property type="component" value="Unassembled WGS sequence"/>
</dbReference>
<keyword evidence="4" id="KW-0406">Ion transport</keyword>
<dbReference type="InterPro" id="IPR033870">
    <property type="entry name" value="FatB"/>
</dbReference>
<dbReference type="GO" id="GO:1901678">
    <property type="term" value="P:iron coordination entity transport"/>
    <property type="evidence" value="ECO:0007669"/>
    <property type="project" value="UniProtKB-ARBA"/>
</dbReference>
<feature type="chain" id="PRO_5015624247" evidence="6">
    <location>
        <begin position="23"/>
        <end position="297"/>
    </location>
</feature>
<evidence type="ECO:0000256" key="4">
    <source>
        <dbReference type="ARBA" id="ARBA00022496"/>
    </source>
</evidence>
<feature type="signal peptide" evidence="6">
    <location>
        <begin position="1"/>
        <end position="22"/>
    </location>
</feature>
<keyword evidence="9" id="KW-1185">Reference proteome</keyword>
<keyword evidence="3" id="KW-0813">Transport</keyword>
<dbReference type="AlphaFoldDB" id="A0A2T4JRK7"/>
<evidence type="ECO:0000256" key="5">
    <source>
        <dbReference type="ARBA" id="ARBA00022729"/>
    </source>
</evidence>
<dbReference type="CDD" id="cd01140">
    <property type="entry name" value="FatB"/>
    <property type="match status" value="1"/>
</dbReference>
<gene>
    <name evidence="8" type="ORF">C5F48_16985</name>
</gene>